<organism evidence="1 2">
    <name type="scientific">Zalaria obscura</name>
    <dbReference type="NCBI Taxonomy" id="2024903"/>
    <lineage>
        <taxon>Eukaryota</taxon>
        <taxon>Fungi</taxon>
        <taxon>Dikarya</taxon>
        <taxon>Ascomycota</taxon>
        <taxon>Pezizomycotina</taxon>
        <taxon>Dothideomycetes</taxon>
        <taxon>Dothideomycetidae</taxon>
        <taxon>Dothideales</taxon>
        <taxon>Zalariaceae</taxon>
        <taxon>Zalaria</taxon>
    </lineage>
</organism>
<dbReference type="EMBL" id="JAMKPW020000044">
    <property type="protein sequence ID" value="KAK8192643.1"/>
    <property type="molecule type" value="Genomic_DNA"/>
</dbReference>
<sequence>MALRSVSCMTLIGVGIGTALGWSHFGFVAEDMGAAEGRFSLAQSIRPVRFNKTSSLDDDAVANNFWGKEDAGVGPLLDRMHSAKVTGEELKSFYTGTLGWSSPLPMARLTSHIARAQIEDEYSRKLLNLARKPLGSSEAGTLRMSLDVVRGEVESMGKAHQQIAGQMKSELEEPLSAFTGGMKERRKIIQGGIEKLLKTKTAQTAAVNKARDKYEQDCLKIKGYLAQGHMVMGQEERKNKAKLEKTQIQLSTTSNEYEAAVKILEETTGRWNREWKAACDKFQDLEEERLDYMKSSLWSFANIASTVCVSDDASCEKIRLSLEDCDVEKDITGFIKEQGTGQEIPDPPKLINFCRGDINDAASEASDDNAYSVAQFQRSINPTFRTSSPQPSMFESHHDPESTLAQEMGLNRQQTRPEAEDPTLRASQSSQRSGGQPLMDSRHGGQSQQDYAPNPYADIPKIPHNEYPQDGMTQFCRIGPPSERSSQPSPTRPESRDSTSEYSNPTSFSSFEPTSGHTSPVKQLNESNISSSSDRPQVQKKKSGFFQSHSPFRRRSTKEKDLPQSASITPSARNTWAPSARPTASQNASPTRPFGREARNVGFGNGPTPSPDPEPVDPRANFQLNIGNNVFDVASPDVRKKPVPQKEQSEELDPIAAALAELKGVTKQASVRMSADRYHGLATPAPPGTPGAGDRTPLANPDLRAAQRGTPPPSYDQPVSRLGAPQPAFTSKQMQQTTASYVNQKRDMFSSPGRQNSYTNRPPSQQGYANSRPSTRDGQIPRSTSPAPLRSASPQPYMGGDRRGPMQQAQQRMPRAASPNPYGGAPPQQQMGGQNRARAQSTSPVKGPNSYGGYAAGSSPGHPRAVSPAPQGQYGRGSVNGRPLSSRGSQHGGMTMQLASPSGGEQPRGRGAYNGGAARPTSQYYGGDAAGYGGAAAGAGGAPAGNSRTRSQSVAGNRQYTKDGRPILHYARAMYMYQAAIPEELSFAKGDVLAVLRLQDDGWWEAEVVGKNSRAGLVPSNYLKNC</sequence>
<keyword evidence="2" id="KW-1185">Reference proteome</keyword>
<evidence type="ECO:0000313" key="2">
    <source>
        <dbReference type="Proteomes" id="UP001320706"/>
    </source>
</evidence>
<protein>
    <submittedName>
        <fullName evidence="1">Formin-binding protein</fullName>
    </submittedName>
</protein>
<proteinExistence type="predicted"/>
<comment type="caution">
    <text evidence="1">The sequence shown here is derived from an EMBL/GenBank/DDBJ whole genome shotgun (WGS) entry which is preliminary data.</text>
</comment>
<name>A0ACC3S2W4_9PEZI</name>
<accession>A0ACC3S2W4</accession>
<gene>
    <name evidence="1" type="primary">HOF1</name>
    <name evidence="1" type="ORF">M8818_007815</name>
</gene>
<evidence type="ECO:0000313" key="1">
    <source>
        <dbReference type="EMBL" id="KAK8192643.1"/>
    </source>
</evidence>
<reference evidence="1" key="1">
    <citation type="submission" date="2024-02" db="EMBL/GenBank/DDBJ databases">
        <title>Metagenome Assembled Genome of Zalaria obscura JY119.</title>
        <authorList>
            <person name="Vighnesh L."/>
            <person name="Jagadeeshwari U."/>
            <person name="Venkata Ramana C."/>
            <person name="Sasikala C."/>
        </authorList>
    </citation>
    <scope>NUCLEOTIDE SEQUENCE</scope>
    <source>
        <strain evidence="1">JY119</strain>
    </source>
</reference>
<dbReference type="Proteomes" id="UP001320706">
    <property type="component" value="Unassembled WGS sequence"/>
</dbReference>